<dbReference type="Gene3D" id="3.40.50.620">
    <property type="entry name" value="HUPs"/>
    <property type="match status" value="1"/>
</dbReference>
<dbReference type="InterPro" id="IPR014729">
    <property type="entry name" value="Rossmann-like_a/b/a_fold"/>
</dbReference>
<gene>
    <name evidence="8" type="ORF">GCM10010102_22690</name>
</gene>
<evidence type="ECO:0000256" key="4">
    <source>
        <dbReference type="ARBA" id="ARBA00022448"/>
    </source>
</evidence>
<comment type="caution">
    <text evidence="8">The sequence shown here is derived from an EMBL/GenBank/DDBJ whole genome shotgun (WGS) entry which is preliminary data.</text>
</comment>
<reference evidence="8" key="1">
    <citation type="journal article" date="2014" name="Int. J. Syst. Evol. Microbiol.">
        <title>Complete genome sequence of Corynebacterium casei LMG S-19264T (=DSM 44701T), isolated from a smear-ripened cheese.</title>
        <authorList>
            <consortium name="US DOE Joint Genome Institute (JGI-PGF)"/>
            <person name="Walter F."/>
            <person name="Albersmeier A."/>
            <person name="Kalinowski J."/>
            <person name="Ruckert C."/>
        </authorList>
    </citation>
    <scope>NUCLEOTIDE SEQUENCE</scope>
    <source>
        <strain evidence="8">JCM 3051</strain>
    </source>
</reference>
<dbReference type="RefSeq" id="WP_171105214.1">
    <property type="nucleotide sequence ID" value="NZ_BMPT01000008.1"/>
</dbReference>
<evidence type="ECO:0000313" key="9">
    <source>
        <dbReference type="Proteomes" id="UP000655589"/>
    </source>
</evidence>
<dbReference type="PIRSF" id="PIRSF000090">
    <property type="entry name" value="Beta-ETF"/>
    <property type="match status" value="1"/>
</dbReference>
<evidence type="ECO:0000256" key="1">
    <source>
        <dbReference type="ARBA" id="ARBA00001974"/>
    </source>
</evidence>
<evidence type="ECO:0000313" key="8">
    <source>
        <dbReference type="EMBL" id="GGM26500.1"/>
    </source>
</evidence>
<dbReference type="PANTHER" id="PTHR21294">
    <property type="entry name" value="ELECTRON TRANSFER FLAVOPROTEIN BETA-SUBUNIT"/>
    <property type="match status" value="1"/>
</dbReference>
<keyword evidence="5" id="KW-0249">Electron transport</keyword>
<organism evidence="8 9">
    <name type="scientific">Promicromonospora citrea</name>
    <dbReference type="NCBI Taxonomy" id="43677"/>
    <lineage>
        <taxon>Bacteria</taxon>
        <taxon>Bacillati</taxon>
        <taxon>Actinomycetota</taxon>
        <taxon>Actinomycetes</taxon>
        <taxon>Micrococcales</taxon>
        <taxon>Promicromonosporaceae</taxon>
        <taxon>Promicromonospora</taxon>
    </lineage>
</organism>
<evidence type="ECO:0000256" key="6">
    <source>
        <dbReference type="ARBA" id="ARBA00025649"/>
    </source>
</evidence>
<sequence length="277" mass="28541">MRIVVTAKYVPDISTERGFADGRVVRTAAEGTLNELDENAIEAALQLVEAGRASGAVGADEGEVVVVTMAGPDGDMALRKAFQLGVDRGVRVTGDELAGSDYFGTAAVLAAAVRRLGQEAPVDLVVTGMAALDGLGSVVPTLLGAELGLPTLNLAKKVELADGVLTVTREVDDTTEVLSAPLPAVLSVTDGANSPRLPGFKLIMAARTKQIEVWSPADLGLAADAAGTAGARTEVLVAAPRPPRAEPEIVTDKGEGGIALADYLIRNDLVRPAEETR</sequence>
<dbReference type="GO" id="GO:0009055">
    <property type="term" value="F:electron transfer activity"/>
    <property type="evidence" value="ECO:0007669"/>
    <property type="project" value="InterPro"/>
</dbReference>
<dbReference type="AlphaFoldDB" id="A0A8H9GHI5"/>
<protein>
    <submittedName>
        <fullName evidence="8">Electron transfer flavoprotein subunit beta</fullName>
    </submittedName>
</protein>
<comment type="similarity">
    <text evidence="2">Belongs to the ETF beta-subunit/FixA family.</text>
</comment>
<dbReference type="Proteomes" id="UP000655589">
    <property type="component" value="Unassembled WGS sequence"/>
</dbReference>
<reference evidence="8" key="2">
    <citation type="submission" date="2020-09" db="EMBL/GenBank/DDBJ databases">
        <authorList>
            <person name="Sun Q."/>
            <person name="Ohkuma M."/>
        </authorList>
    </citation>
    <scope>NUCLEOTIDE SEQUENCE</scope>
    <source>
        <strain evidence="8">JCM 3051</strain>
    </source>
</reference>
<dbReference type="EMBL" id="BMPT01000008">
    <property type="protein sequence ID" value="GGM26500.1"/>
    <property type="molecule type" value="Genomic_DNA"/>
</dbReference>
<comment type="subunit">
    <text evidence="3">Heterodimer of an alpha and a beta subunit.</text>
</comment>
<dbReference type="GO" id="GO:0005829">
    <property type="term" value="C:cytosol"/>
    <property type="evidence" value="ECO:0007669"/>
    <property type="project" value="TreeGrafter"/>
</dbReference>
<comment type="function">
    <text evidence="6">The electron transfer flavoprotein serves as a specific electron acceptor for other dehydrogenases. It transfers the electrons to the main respiratory chain via ETF-ubiquinone oxidoreductase (ETF dehydrogenase).</text>
</comment>
<name>A0A8H9GHI5_9MICO</name>
<comment type="cofactor">
    <cofactor evidence="1">
        <name>FAD</name>
        <dbReference type="ChEBI" id="CHEBI:57692"/>
    </cofactor>
</comment>
<dbReference type="PANTHER" id="PTHR21294:SF8">
    <property type="entry name" value="ELECTRON TRANSFER FLAVOPROTEIN SUBUNIT BETA"/>
    <property type="match status" value="1"/>
</dbReference>
<accession>A0A8H9GHI5</accession>
<evidence type="ECO:0000256" key="3">
    <source>
        <dbReference type="ARBA" id="ARBA00011355"/>
    </source>
</evidence>
<dbReference type="SMART" id="SM00893">
    <property type="entry name" value="ETF"/>
    <property type="match status" value="1"/>
</dbReference>
<feature type="domain" description="Electron transfer flavoprotein alpha/beta-subunit N-terminal" evidence="7">
    <location>
        <begin position="21"/>
        <end position="223"/>
    </location>
</feature>
<dbReference type="Pfam" id="PF01012">
    <property type="entry name" value="ETF"/>
    <property type="match status" value="1"/>
</dbReference>
<keyword evidence="9" id="KW-1185">Reference proteome</keyword>
<dbReference type="InterPro" id="IPR012255">
    <property type="entry name" value="ETF_b"/>
</dbReference>
<proteinExistence type="inferred from homology"/>
<keyword evidence="4" id="KW-0813">Transport</keyword>
<dbReference type="SUPFAM" id="SSF52402">
    <property type="entry name" value="Adenine nucleotide alpha hydrolases-like"/>
    <property type="match status" value="1"/>
</dbReference>
<dbReference type="InterPro" id="IPR014730">
    <property type="entry name" value="ETF_a/b_N"/>
</dbReference>
<evidence type="ECO:0000256" key="2">
    <source>
        <dbReference type="ARBA" id="ARBA00007557"/>
    </source>
</evidence>
<evidence type="ECO:0000256" key="5">
    <source>
        <dbReference type="ARBA" id="ARBA00022982"/>
    </source>
</evidence>
<evidence type="ECO:0000259" key="7">
    <source>
        <dbReference type="SMART" id="SM00893"/>
    </source>
</evidence>